<gene>
    <name evidence="1" type="ORF">DEA37_0004115</name>
</gene>
<reference evidence="1 2" key="1">
    <citation type="journal article" date="2019" name="Gigascience">
        <title>Whole-genome sequence of the oriental lung fluke Paragonimus westermani.</title>
        <authorList>
            <person name="Oey H."/>
            <person name="Zakrzewski M."/>
            <person name="Narain K."/>
            <person name="Devi K.R."/>
            <person name="Agatsuma T."/>
            <person name="Nawaratna S."/>
            <person name="Gobert G.N."/>
            <person name="Jones M.K."/>
            <person name="Ragan M.A."/>
            <person name="McManus D.P."/>
            <person name="Krause L."/>
        </authorList>
    </citation>
    <scope>NUCLEOTIDE SEQUENCE [LARGE SCALE GENOMIC DNA]</scope>
    <source>
        <strain evidence="1 2">IND2009</strain>
    </source>
</reference>
<sequence length="317" mass="34592">MGDFPGPPSMFLSSSTQSLKKLDKYGEKRVTYAEHKLIRCATIISPITIVLMAGPMRLNPKVLKETESAIYAWRSQVDLVPFRLDETGILQFYLDPVSAQLIITLRQKWQSLLLRRLKNPGKPGTPQDEAVLSALVTVLTSEEQVLGLRQPSGVGARPRPMAVELCNQVDCSFPASTSLAVDQNSSHSGAASMMGTNITSRPPPLQLQSCGGSAFSIPTNMSDVTQLIRCCGQINSSGLITRGSRYHDHAAALKANEQLNVHSMISANYPDLESRLNHAPFQCILSRSEDGSDYVVDQVIDQSASHQVTADRSVILK</sequence>
<name>A0A5J4NKX7_9TREM</name>
<accession>A0A5J4NKX7</accession>
<dbReference type="EMBL" id="QNGE01002138">
    <property type="protein sequence ID" value="KAA3676124.1"/>
    <property type="molecule type" value="Genomic_DNA"/>
</dbReference>
<organism evidence="1 2">
    <name type="scientific">Paragonimus westermani</name>
    <dbReference type="NCBI Taxonomy" id="34504"/>
    <lineage>
        <taxon>Eukaryota</taxon>
        <taxon>Metazoa</taxon>
        <taxon>Spiralia</taxon>
        <taxon>Lophotrochozoa</taxon>
        <taxon>Platyhelminthes</taxon>
        <taxon>Trematoda</taxon>
        <taxon>Digenea</taxon>
        <taxon>Plagiorchiida</taxon>
        <taxon>Troglotremata</taxon>
        <taxon>Troglotrematidae</taxon>
        <taxon>Paragonimus</taxon>
    </lineage>
</organism>
<dbReference type="AlphaFoldDB" id="A0A5J4NKX7"/>
<comment type="caution">
    <text evidence="1">The sequence shown here is derived from an EMBL/GenBank/DDBJ whole genome shotgun (WGS) entry which is preliminary data.</text>
</comment>
<dbReference type="Proteomes" id="UP000324629">
    <property type="component" value="Unassembled WGS sequence"/>
</dbReference>
<proteinExistence type="predicted"/>
<keyword evidence="2" id="KW-1185">Reference proteome</keyword>
<evidence type="ECO:0000313" key="2">
    <source>
        <dbReference type="Proteomes" id="UP000324629"/>
    </source>
</evidence>
<protein>
    <submittedName>
        <fullName evidence="1">Uncharacterized protein</fullName>
    </submittedName>
</protein>
<evidence type="ECO:0000313" key="1">
    <source>
        <dbReference type="EMBL" id="KAA3676124.1"/>
    </source>
</evidence>